<evidence type="ECO:0000256" key="2">
    <source>
        <dbReference type="ARBA" id="ARBA00005695"/>
    </source>
</evidence>
<dbReference type="GO" id="GO:0043190">
    <property type="term" value="C:ATP-binding cassette (ABC) transporter complex"/>
    <property type="evidence" value="ECO:0007669"/>
    <property type="project" value="InterPro"/>
</dbReference>
<dbReference type="GO" id="GO:0042597">
    <property type="term" value="C:periplasmic space"/>
    <property type="evidence" value="ECO:0007669"/>
    <property type="project" value="UniProtKB-ARBA"/>
</dbReference>
<dbReference type="AlphaFoldDB" id="F7QSZ2"/>
<dbReference type="PANTHER" id="PTHR30290:SF10">
    <property type="entry name" value="PERIPLASMIC OLIGOPEPTIDE-BINDING PROTEIN-RELATED"/>
    <property type="match status" value="1"/>
</dbReference>
<dbReference type="Gene3D" id="3.40.190.10">
    <property type="entry name" value="Periplasmic binding protein-like II"/>
    <property type="match status" value="1"/>
</dbReference>
<keyword evidence="4" id="KW-0732">Signal</keyword>
<sequence>MTIKGEDENMKFKKVLRLVPVVLAGTFLLASCSGKNSSKDTLKLMQTAEIQSLDNSNVATLPQWNVLVQSMEGLYRMDKNGKPVAAMATKVVKPTNNGKTYTFHIRKDAKWSDGSKVTAQDFVTSWRRSASPSAKSGYNYIFTGIKNATKVSSGELPASDLGVKALNDTTLQVQLEYPMPYFSQMMVMPAFFPQSTKYVNKEGKRYGTSSTRLVYNGPFKVTGWTGTNESWDLTRNKYYYDKKDVHLKKISMQVVKDSNTAHQLFQDNKLDDALVTGTTAQGLQKDKDLKHVYRAGTYYLRLNLQNNKAFQNQKLRQALYLVLNRKQLANKVLSDGSTAGDTYVAPRLAKDPTTNKDFATEMKPSTTYDLKKGQELWNEGLKELNKKKVTLTLVTDDQTISKNVGQFVQSQVETKLKGAEVDVVSVPEKSANDKVSNGNFDMNYTLWLADFADPISDFDVLSKTNPQNYGKYASEYYNKQLELAKQNGTDTNKYWENMRNMQKQLNDDMPVVPLYTMTESHLVNSNLKGVMWHSVGETDYTRAYFGK</sequence>
<comment type="subcellular location">
    <subcellularLocation>
        <location evidence="1">Cell envelope</location>
    </subcellularLocation>
</comment>
<keyword evidence="5" id="KW-0653">Protein transport</keyword>
<dbReference type="PIRSF" id="PIRSF002741">
    <property type="entry name" value="MppA"/>
    <property type="match status" value="1"/>
</dbReference>
<dbReference type="PROSITE" id="PS51257">
    <property type="entry name" value="PROKAR_LIPOPROTEIN"/>
    <property type="match status" value="1"/>
</dbReference>
<dbReference type="GO" id="GO:0030313">
    <property type="term" value="C:cell envelope"/>
    <property type="evidence" value="ECO:0007669"/>
    <property type="project" value="UniProtKB-SubCell"/>
</dbReference>
<comment type="similarity">
    <text evidence="2">Belongs to the bacterial solute-binding protein 5 family.</text>
</comment>
<dbReference type="FunFam" id="3.90.76.10:FF:000001">
    <property type="entry name" value="Oligopeptide ABC transporter substrate-binding protein"/>
    <property type="match status" value="1"/>
</dbReference>
<gene>
    <name evidence="7" type="ORF">LSGJ_00289</name>
</gene>
<reference evidence="7 8" key="1">
    <citation type="journal article" date="2011" name="J. Bacteriol.">
        <title>Genome Sequence of Lactobacillus salivarius GJ-24, a Probiotic Strain Isolated from Healthy Adult Intestine.</title>
        <authorList>
            <person name="Cho Y.J."/>
            <person name="Choi J.K."/>
            <person name="Kim J.H."/>
            <person name="Lim Y.S."/>
            <person name="Ham J.S."/>
            <person name="Kang D.K."/>
            <person name="Chun J."/>
            <person name="Paik H.D."/>
            <person name="Kim G.B."/>
        </authorList>
    </citation>
    <scope>NUCLEOTIDE SEQUENCE [LARGE SCALE GENOMIC DNA]</scope>
    <source>
        <strain evidence="7 8">GJ-24</strain>
    </source>
</reference>
<dbReference type="InterPro" id="IPR039424">
    <property type="entry name" value="SBP_5"/>
</dbReference>
<evidence type="ECO:0000256" key="5">
    <source>
        <dbReference type="ARBA" id="ARBA00022856"/>
    </source>
</evidence>
<organism evidence="7 8">
    <name type="scientific">Ligilactobacillus salivarius GJ-24</name>
    <dbReference type="NCBI Taxonomy" id="1041521"/>
    <lineage>
        <taxon>Bacteria</taxon>
        <taxon>Bacillati</taxon>
        <taxon>Bacillota</taxon>
        <taxon>Bacilli</taxon>
        <taxon>Lactobacillales</taxon>
        <taxon>Lactobacillaceae</taxon>
        <taxon>Ligilactobacillus</taxon>
    </lineage>
</organism>
<evidence type="ECO:0000256" key="3">
    <source>
        <dbReference type="ARBA" id="ARBA00022448"/>
    </source>
</evidence>
<evidence type="ECO:0000313" key="8">
    <source>
        <dbReference type="Proteomes" id="UP000003074"/>
    </source>
</evidence>
<proteinExistence type="inferred from homology"/>
<accession>F7QSZ2</accession>
<evidence type="ECO:0000256" key="4">
    <source>
        <dbReference type="ARBA" id="ARBA00022729"/>
    </source>
</evidence>
<dbReference type="GO" id="GO:1904680">
    <property type="term" value="F:peptide transmembrane transporter activity"/>
    <property type="evidence" value="ECO:0007669"/>
    <property type="project" value="TreeGrafter"/>
</dbReference>
<dbReference type="EMBL" id="AFOI01000002">
    <property type="protein sequence ID" value="EGM51869.1"/>
    <property type="molecule type" value="Genomic_DNA"/>
</dbReference>
<evidence type="ECO:0000256" key="1">
    <source>
        <dbReference type="ARBA" id="ARBA00004196"/>
    </source>
</evidence>
<dbReference type="CDD" id="cd08504">
    <property type="entry name" value="PBP2_OppA"/>
    <property type="match status" value="1"/>
</dbReference>
<dbReference type="InterPro" id="IPR000914">
    <property type="entry name" value="SBP_5_dom"/>
</dbReference>
<protein>
    <submittedName>
        <fullName evidence="7">Oligopeptide ABC superfamily ATP binding cassette transporter substrate binding protein</fullName>
    </submittedName>
</protein>
<dbReference type="GO" id="GO:0015833">
    <property type="term" value="P:peptide transport"/>
    <property type="evidence" value="ECO:0007669"/>
    <property type="project" value="UniProtKB-KW"/>
</dbReference>
<keyword evidence="3" id="KW-0813">Transport</keyword>
<dbReference type="Gene3D" id="3.90.76.10">
    <property type="entry name" value="Dipeptide-binding Protein, Domain 1"/>
    <property type="match status" value="1"/>
</dbReference>
<comment type="caution">
    <text evidence="7">The sequence shown here is derived from an EMBL/GenBank/DDBJ whole genome shotgun (WGS) entry which is preliminary data.</text>
</comment>
<dbReference type="SUPFAM" id="SSF53850">
    <property type="entry name" value="Periplasmic binding protein-like II"/>
    <property type="match status" value="1"/>
</dbReference>
<feature type="domain" description="Solute-binding protein family 5" evidence="6">
    <location>
        <begin position="82"/>
        <end position="466"/>
    </location>
</feature>
<dbReference type="Gene3D" id="3.10.105.10">
    <property type="entry name" value="Dipeptide-binding Protein, Domain 3"/>
    <property type="match status" value="1"/>
</dbReference>
<evidence type="ECO:0000259" key="6">
    <source>
        <dbReference type="Pfam" id="PF00496"/>
    </source>
</evidence>
<dbReference type="Pfam" id="PF00496">
    <property type="entry name" value="SBP_bac_5"/>
    <property type="match status" value="1"/>
</dbReference>
<keyword evidence="5" id="KW-0571">Peptide transport</keyword>
<evidence type="ECO:0000313" key="7">
    <source>
        <dbReference type="EMBL" id="EGM51869.1"/>
    </source>
</evidence>
<dbReference type="PATRIC" id="fig|1041521.3.peg.292"/>
<name>F7QSZ2_9LACO</name>
<dbReference type="InterPro" id="IPR030678">
    <property type="entry name" value="Peptide/Ni-bd"/>
</dbReference>
<dbReference type="PANTHER" id="PTHR30290">
    <property type="entry name" value="PERIPLASMIC BINDING COMPONENT OF ABC TRANSPORTER"/>
    <property type="match status" value="1"/>
</dbReference>
<dbReference type="Proteomes" id="UP000003074">
    <property type="component" value="Unassembled WGS sequence"/>
</dbReference>